<dbReference type="CDD" id="cd02238">
    <property type="entry name" value="cupin_KdgF"/>
    <property type="match status" value="1"/>
</dbReference>
<organism evidence="2 3">
    <name type="scientific">Chitinophaga ginsengisoli</name>
    <dbReference type="NCBI Taxonomy" id="363837"/>
    <lineage>
        <taxon>Bacteria</taxon>
        <taxon>Pseudomonadati</taxon>
        <taxon>Bacteroidota</taxon>
        <taxon>Chitinophagia</taxon>
        <taxon>Chitinophagales</taxon>
        <taxon>Chitinophagaceae</taxon>
        <taxon>Chitinophaga</taxon>
    </lineage>
</organism>
<comment type="caution">
    <text evidence="2">The sequence shown here is derived from an EMBL/GenBank/DDBJ whole genome shotgun (WGS) entry which is preliminary data.</text>
</comment>
<keyword evidence="3" id="KW-1185">Reference proteome</keyword>
<dbReference type="Proteomes" id="UP000240978">
    <property type="component" value="Unassembled WGS sequence"/>
</dbReference>
<protein>
    <submittedName>
        <fullName evidence="2">Cupin domain-containing protein</fullName>
    </submittedName>
</protein>
<sequence>MINLDDISAHEIIPGFSAKFIHSPSMTLSYWDVKKGAALPNHKHVHEQVTQVEEGEFELTVGGQTKVYTKGMVAIIPSWVEHSGVALTDCKIFDIFSPVREDYKALD</sequence>
<accession>A0A2P8GKJ6</accession>
<gene>
    <name evidence="2" type="ORF">CLV42_10269</name>
</gene>
<name>A0A2P8GKJ6_9BACT</name>
<reference evidence="2 3" key="1">
    <citation type="submission" date="2018-03" db="EMBL/GenBank/DDBJ databases">
        <title>Genomic Encyclopedia of Archaeal and Bacterial Type Strains, Phase II (KMG-II): from individual species to whole genera.</title>
        <authorList>
            <person name="Goeker M."/>
        </authorList>
    </citation>
    <scope>NUCLEOTIDE SEQUENCE [LARGE SCALE GENOMIC DNA]</scope>
    <source>
        <strain evidence="2 3">DSM 18107</strain>
    </source>
</reference>
<dbReference type="SUPFAM" id="SSF51182">
    <property type="entry name" value="RmlC-like cupins"/>
    <property type="match status" value="1"/>
</dbReference>
<feature type="domain" description="Cupin type-2" evidence="1">
    <location>
        <begin position="30"/>
        <end position="96"/>
    </location>
</feature>
<evidence type="ECO:0000313" key="2">
    <source>
        <dbReference type="EMBL" id="PSL34498.1"/>
    </source>
</evidence>
<dbReference type="InterPro" id="IPR052535">
    <property type="entry name" value="Bacilysin_H2HPP_isomerase"/>
</dbReference>
<dbReference type="Pfam" id="PF07883">
    <property type="entry name" value="Cupin_2"/>
    <property type="match status" value="1"/>
</dbReference>
<evidence type="ECO:0000313" key="3">
    <source>
        <dbReference type="Proteomes" id="UP000240978"/>
    </source>
</evidence>
<dbReference type="EMBL" id="PYGK01000002">
    <property type="protein sequence ID" value="PSL34498.1"/>
    <property type="molecule type" value="Genomic_DNA"/>
</dbReference>
<proteinExistence type="predicted"/>
<evidence type="ECO:0000259" key="1">
    <source>
        <dbReference type="Pfam" id="PF07883"/>
    </source>
</evidence>
<dbReference type="InterPro" id="IPR013096">
    <property type="entry name" value="Cupin_2"/>
</dbReference>
<dbReference type="Gene3D" id="2.60.120.10">
    <property type="entry name" value="Jelly Rolls"/>
    <property type="match status" value="1"/>
</dbReference>
<dbReference type="PANTHER" id="PTHR40112:SF1">
    <property type="entry name" value="H2HPP ISOMERASE"/>
    <property type="match status" value="1"/>
</dbReference>
<dbReference type="InterPro" id="IPR014710">
    <property type="entry name" value="RmlC-like_jellyroll"/>
</dbReference>
<dbReference type="AlphaFoldDB" id="A0A2P8GKJ6"/>
<dbReference type="OrthoDB" id="9811153at2"/>
<dbReference type="RefSeq" id="WP_106600792.1">
    <property type="nucleotide sequence ID" value="NZ_PYGK01000002.1"/>
</dbReference>
<dbReference type="InterPro" id="IPR011051">
    <property type="entry name" value="RmlC_Cupin_sf"/>
</dbReference>
<dbReference type="PANTHER" id="PTHR40112">
    <property type="entry name" value="H2HPP ISOMERASE"/>
    <property type="match status" value="1"/>
</dbReference>